<keyword evidence="8" id="KW-0677">Repeat</keyword>
<dbReference type="PROSITE" id="PS50297">
    <property type="entry name" value="ANK_REP_REGION"/>
    <property type="match status" value="1"/>
</dbReference>
<dbReference type="InterPro" id="IPR002110">
    <property type="entry name" value="Ankyrin_rpt"/>
</dbReference>
<proteinExistence type="predicted"/>
<dbReference type="GO" id="GO:0046872">
    <property type="term" value="F:metal ion binding"/>
    <property type="evidence" value="ECO:0007669"/>
    <property type="project" value="UniProtKB-KW"/>
</dbReference>
<feature type="transmembrane region" description="Helical" evidence="16">
    <location>
        <begin position="335"/>
        <end position="354"/>
    </location>
</feature>
<dbReference type="InterPro" id="IPR036770">
    <property type="entry name" value="Ankyrin_rpt-contain_sf"/>
</dbReference>
<keyword evidence="16" id="KW-0812">Transmembrane</keyword>
<evidence type="ECO:0000256" key="10">
    <source>
        <dbReference type="ARBA" id="ARBA00022860"/>
    </source>
</evidence>
<evidence type="ECO:0000256" key="11">
    <source>
        <dbReference type="ARBA" id="ARBA00023043"/>
    </source>
</evidence>
<keyword evidence="5" id="KW-0109">Calcium transport</keyword>
<evidence type="ECO:0000256" key="3">
    <source>
        <dbReference type="ARBA" id="ARBA00022475"/>
    </source>
</evidence>
<evidence type="ECO:0000256" key="1">
    <source>
        <dbReference type="ARBA" id="ARBA00004651"/>
    </source>
</evidence>
<dbReference type="InterPro" id="IPR024862">
    <property type="entry name" value="TRPV"/>
</dbReference>
<keyword evidence="18" id="KW-1185">Reference proteome</keyword>
<feature type="region of interest" description="Disordered" evidence="15">
    <location>
        <begin position="478"/>
        <end position="506"/>
    </location>
</feature>
<evidence type="ECO:0000256" key="5">
    <source>
        <dbReference type="ARBA" id="ARBA00022568"/>
    </source>
</evidence>
<reference evidence="17" key="2">
    <citation type="submission" date="2025-09" db="UniProtKB">
        <authorList>
            <consortium name="Ensembl"/>
        </authorList>
    </citation>
    <scope>IDENTIFICATION</scope>
</reference>
<keyword evidence="9" id="KW-0106">Calcium</keyword>
<dbReference type="SUPFAM" id="SSF48403">
    <property type="entry name" value="Ankyrin repeat"/>
    <property type="match status" value="1"/>
</dbReference>
<comment type="subcellular location">
    <subcellularLocation>
        <location evidence="1">Cell membrane</location>
        <topology evidence="1">Multi-pass membrane protein</topology>
    </subcellularLocation>
</comment>
<accession>A0A8C5ANX0</accession>
<dbReference type="InterPro" id="IPR008344">
    <property type="entry name" value="TRPV5/TRPV6"/>
</dbReference>
<evidence type="ECO:0000256" key="4">
    <source>
        <dbReference type="ARBA" id="ARBA00022553"/>
    </source>
</evidence>
<dbReference type="GO" id="GO:0098703">
    <property type="term" value="P:calcium ion import across plasma membrane"/>
    <property type="evidence" value="ECO:0007669"/>
    <property type="project" value="TreeGrafter"/>
</dbReference>
<evidence type="ECO:0000256" key="7">
    <source>
        <dbReference type="ARBA" id="ARBA00022723"/>
    </source>
</evidence>
<evidence type="ECO:0000313" key="17">
    <source>
        <dbReference type="Ensembl" id="ENSGMOP00000034173.1"/>
    </source>
</evidence>
<dbReference type="GeneTree" id="ENSGT00940000156687"/>
<dbReference type="PROSITE" id="PS50088">
    <property type="entry name" value="ANK_REPEAT"/>
    <property type="match status" value="1"/>
</dbReference>
<dbReference type="GO" id="GO:0005262">
    <property type="term" value="F:calcium channel activity"/>
    <property type="evidence" value="ECO:0007669"/>
    <property type="project" value="UniProtKB-KW"/>
</dbReference>
<reference evidence="17" key="1">
    <citation type="submission" date="2025-08" db="UniProtKB">
        <authorList>
            <consortium name="Ensembl"/>
        </authorList>
    </citation>
    <scope>IDENTIFICATION</scope>
</reference>
<evidence type="ECO:0000256" key="6">
    <source>
        <dbReference type="ARBA" id="ARBA00022673"/>
    </source>
</evidence>
<evidence type="ECO:0000256" key="15">
    <source>
        <dbReference type="SAM" id="MobiDB-lite"/>
    </source>
</evidence>
<dbReference type="GO" id="GO:0005516">
    <property type="term" value="F:calmodulin binding"/>
    <property type="evidence" value="ECO:0007669"/>
    <property type="project" value="UniProtKB-KW"/>
</dbReference>
<keyword evidence="6" id="KW-0107">Calcium channel</keyword>
<evidence type="ECO:0000256" key="12">
    <source>
        <dbReference type="ARBA" id="ARBA00023065"/>
    </source>
</evidence>
<keyword evidence="4" id="KW-0597">Phosphoprotein</keyword>
<dbReference type="Gene3D" id="1.25.40.20">
    <property type="entry name" value="Ankyrin repeat-containing domain"/>
    <property type="match status" value="1"/>
</dbReference>
<evidence type="ECO:0000256" key="14">
    <source>
        <dbReference type="PROSITE-ProRule" id="PRU00023"/>
    </source>
</evidence>
<protein>
    <submittedName>
        <fullName evidence="17">Transient receptor potential cation channel, subfamily V, member 6</fullName>
    </submittedName>
</protein>
<evidence type="ECO:0000256" key="13">
    <source>
        <dbReference type="ARBA" id="ARBA00023303"/>
    </source>
</evidence>
<feature type="transmembrane region" description="Helical" evidence="16">
    <location>
        <begin position="366"/>
        <end position="387"/>
    </location>
</feature>
<organism evidence="17 18">
    <name type="scientific">Gadus morhua</name>
    <name type="common">Atlantic cod</name>
    <dbReference type="NCBI Taxonomy" id="8049"/>
    <lineage>
        <taxon>Eukaryota</taxon>
        <taxon>Metazoa</taxon>
        <taxon>Chordata</taxon>
        <taxon>Craniata</taxon>
        <taxon>Vertebrata</taxon>
        <taxon>Euteleostomi</taxon>
        <taxon>Actinopterygii</taxon>
        <taxon>Neopterygii</taxon>
        <taxon>Teleostei</taxon>
        <taxon>Neoteleostei</taxon>
        <taxon>Acanthomorphata</taxon>
        <taxon>Zeiogadaria</taxon>
        <taxon>Gadariae</taxon>
        <taxon>Gadiformes</taxon>
        <taxon>Gadoidei</taxon>
        <taxon>Gadidae</taxon>
        <taxon>Gadus</taxon>
    </lineage>
</organism>
<dbReference type="PRINTS" id="PR01765">
    <property type="entry name" value="ECACCHANNEL"/>
</dbReference>
<dbReference type="PANTHER" id="PTHR10582">
    <property type="entry name" value="TRANSIENT RECEPTOR POTENTIAL ION CHANNEL PROTEIN"/>
    <property type="match status" value="1"/>
</dbReference>
<keyword evidence="16" id="KW-0472">Membrane</keyword>
<keyword evidence="2" id="KW-0813">Transport</keyword>
<keyword evidence="16" id="KW-1133">Transmembrane helix</keyword>
<dbReference type="Ensembl" id="ENSGMOT00000069584.1">
    <property type="protein sequence ID" value="ENSGMOP00000034173.1"/>
    <property type="gene ID" value="ENSGMOG00000024726.1"/>
</dbReference>
<feature type="repeat" description="ANK" evidence="14">
    <location>
        <begin position="111"/>
        <end position="143"/>
    </location>
</feature>
<keyword evidence="3" id="KW-1003">Cell membrane</keyword>
<evidence type="ECO:0000256" key="8">
    <source>
        <dbReference type="ARBA" id="ARBA00022737"/>
    </source>
</evidence>
<feature type="compositionally biased region" description="Basic and acidic residues" evidence="15">
    <location>
        <begin position="478"/>
        <end position="489"/>
    </location>
</feature>
<keyword evidence="12" id="KW-0406">Ion transport</keyword>
<evidence type="ECO:0000256" key="16">
    <source>
        <dbReference type="SAM" id="Phobius"/>
    </source>
</evidence>
<evidence type="ECO:0000313" key="18">
    <source>
        <dbReference type="Proteomes" id="UP000694546"/>
    </source>
</evidence>
<sequence length="542" mass="61272">MAPCLARSLGFRLQNKKGWTEMLDETFLLCTKRTNNIPLFFAAKKNSAGCVKKLLGCASTTSLREVRKLTGALGETALHIAVMNDNVDAAVALMDGAPELINEPMTSELMQGVTPLHIAVVNQNITLVGQLIARGGDVATPRVTGLYFKKRPGGLVYYDEHILSFAACMGNEYIMTMLMDAGASTRVQDSRGNTVLHILVMQPNKTNACQAMDLILSRDVELDHSLPWTWCPTTRTVVFLHFLGFFWSNAAFPLHGTSSTRLDSARIFGVSTRKHGIWYLKWLLFLVLPHSRFQAAEPMLKGDVGRRPATDWPESVTKSRERHGNHESYATYEDSLWLVGEILSVLGAILILLLEVNIFGDLTKFMWLSFIVLIGCLVAAAALWMVYMTLDPESIPAYRSFPITLFSQFDDTHWRVAQERDELWRTQVVATTLMLERRLPRCLWKNKMWYLRVEDRNDLMVQKMRRYINAFAKDGEGGAAEREEGEKGGESGGGPELRSNKQRRGFNKVHAGWQAIRRSALSMDLEPEYEEEEQEVRDIRFV</sequence>
<dbReference type="PANTHER" id="PTHR10582:SF25">
    <property type="entry name" value="TRANSIENT RECEPTOR POTENTIAL CATION CHANNEL SUBFAMILY V MEMBER 6"/>
    <property type="match status" value="1"/>
</dbReference>
<keyword evidence="10" id="KW-0112">Calmodulin-binding</keyword>
<keyword evidence="11 14" id="KW-0040">ANK repeat</keyword>
<dbReference type="GO" id="GO:0005886">
    <property type="term" value="C:plasma membrane"/>
    <property type="evidence" value="ECO:0007669"/>
    <property type="project" value="UniProtKB-SubCell"/>
</dbReference>
<evidence type="ECO:0000256" key="2">
    <source>
        <dbReference type="ARBA" id="ARBA00022448"/>
    </source>
</evidence>
<dbReference type="Proteomes" id="UP000694546">
    <property type="component" value="Chromosome 11"/>
</dbReference>
<dbReference type="Pfam" id="PF12796">
    <property type="entry name" value="Ank_2"/>
    <property type="match status" value="1"/>
</dbReference>
<keyword evidence="13" id="KW-0407">Ion channel</keyword>
<keyword evidence="7" id="KW-0479">Metal-binding</keyword>
<dbReference type="SMART" id="SM00248">
    <property type="entry name" value="ANK"/>
    <property type="match status" value="5"/>
</dbReference>
<name>A0A8C5ANX0_GADMO</name>
<evidence type="ECO:0000256" key="9">
    <source>
        <dbReference type="ARBA" id="ARBA00022837"/>
    </source>
</evidence>
<dbReference type="AlphaFoldDB" id="A0A8C5ANX0"/>